<keyword evidence="3" id="KW-1185">Reference proteome</keyword>
<dbReference type="Proteomes" id="UP000240481">
    <property type="component" value="Unassembled WGS sequence"/>
</dbReference>
<reference evidence="2 3" key="1">
    <citation type="submission" date="2018-01" db="EMBL/GenBank/DDBJ databases">
        <title>Whole genome sequencing of Histamine producing bacteria.</title>
        <authorList>
            <person name="Butler K."/>
        </authorList>
    </citation>
    <scope>NUCLEOTIDE SEQUENCE [LARGE SCALE GENOMIC DNA]</scope>
    <source>
        <strain evidence="2 3">DSM 24669</strain>
    </source>
</reference>
<dbReference type="EMBL" id="PYLZ01000020">
    <property type="protein sequence ID" value="PSW19410.1"/>
    <property type="molecule type" value="Genomic_DNA"/>
</dbReference>
<evidence type="ECO:0000259" key="1">
    <source>
        <dbReference type="Pfam" id="PF01814"/>
    </source>
</evidence>
<feature type="domain" description="Hemerythrin-like" evidence="1">
    <location>
        <begin position="2"/>
        <end position="135"/>
    </location>
</feature>
<dbReference type="CDD" id="cd12108">
    <property type="entry name" value="Hr-like"/>
    <property type="match status" value="1"/>
</dbReference>
<dbReference type="STRING" id="680026.AB733_19810"/>
<gene>
    <name evidence="2" type="ORF">C9I94_23465</name>
</gene>
<protein>
    <submittedName>
        <fullName evidence="2">Cation-binding protein</fullName>
    </submittedName>
</protein>
<dbReference type="GO" id="GO:0005886">
    <property type="term" value="C:plasma membrane"/>
    <property type="evidence" value="ECO:0007669"/>
    <property type="project" value="TreeGrafter"/>
</dbReference>
<evidence type="ECO:0000313" key="2">
    <source>
        <dbReference type="EMBL" id="PSW19410.1"/>
    </source>
</evidence>
<dbReference type="InterPro" id="IPR012312">
    <property type="entry name" value="Hemerythrin-like"/>
</dbReference>
<comment type="caution">
    <text evidence="2">The sequence shown here is derived from an EMBL/GenBank/DDBJ whole genome shotgun (WGS) entry which is preliminary data.</text>
</comment>
<evidence type="ECO:0000313" key="3">
    <source>
        <dbReference type="Proteomes" id="UP000240481"/>
    </source>
</evidence>
<dbReference type="Gene3D" id="1.20.120.520">
    <property type="entry name" value="nmb1532 protein domain like"/>
    <property type="match status" value="1"/>
</dbReference>
<dbReference type="AlphaFoldDB" id="A0A0J8V7C7"/>
<dbReference type="PANTHER" id="PTHR39966:SF1">
    <property type="entry name" value="HEMERYTHRIN-LIKE DOMAIN-CONTAINING PROTEIN"/>
    <property type="match status" value="1"/>
</dbReference>
<dbReference type="Pfam" id="PF01814">
    <property type="entry name" value="Hemerythrin"/>
    <property type="match status" value="1"/>
</dbReference>
<sequence length="179" mass="21319">MMLEKIHAEHGYINRLLIILEQKLNAIQQGQPVNYSLIKDIVEYLHKHAECCHHPKEDVIYHYYQQKYADQGVMKELDIEHQELALLTDDFANTLDMILMDAVIPLDVFADKLNQFVTRQRMHLEFEEKYVFPLIRRHFTTQDWVEVGKQYQECECDPLFGEQALPRYQRLRARLAESA</sequence>
<dbReference type="PANTHER" id="PTHR39966">
    <property type="entry name" value="BLL2471 PROTEIN-RELATED"/>
    <property type="match status" value="1"/>
</dbReference>
<accession>A0A0J8V7C7</accession>
<dbReference type="RefSeq" id="WP_048900338.1">
    <property type="nucleotide sequence ID" value="NZ_AP024852.1"/>
</dbReference>
<dbReference type="OrthoDB" id="7349010at2"/>
<name>A0A0J8V7C7_9GAMM</name>
<proteinExistence type="predicted"/>
<organism evidence="2 3">
    <name type="scientific">Photobacterium swingsii</name>
    <dbReference type="NCBI Taxonomy" id="680026"/>
    <lineage>
        <taxon>Bacteria</taxon>
        <taxon>Pseudomonadati</taxon>
        <taxon>Pseudomonadota</taxon>
        <taxon>Gammaproteobacteria</taxon>
        <taxon>Vibrionales</taxon>
        <taxon>Vibrionaceae</taxon>
        <taxon>Photobacterium</taxon>
    </lineage>
</organism>